<dbReference type="OrthoDB" id="1937968at2759"/>
<evidence type="ECO:0000313" key="3">
    <source>
        <dbReference type="EMBL" id="KAF3453725.1"/>
    </source>
</evidence>
<sequence>MNEWEEGPWGVSGWCQGSVRHFTTDVMKYKVRLITVATQKPQLLSKMPRPGPRPYECVRRAWHSDRHQPMRGSIIQQILRVASEVHSSATKKNKEWQEKLPIVVLKAEEIMYSKANSEAEYMNQETLWDRANDAINTIIRRDESTETGQLLPPCVEAALNLGCIPVRASRSQRHSNPRSYLTPRAPELGSAPSRVMDKTSDERCPQLLPLHSGNQFNFARASTMNSALILSESNSHVKQSNNLTAPRNYPFLLENFPSGHNQLTATNTNTPLNMGSVYPLYYGTQHRTEESQLGPQISGHAHSKTIYVGTPVTTSNVERSKEDCFSCRTAENVCTRINQVDVMDIQEKPQEPECDLSLRLGQFSHPCMSTEKNLACETEDVGSSSSQEGSKMGDMSPSISKEFCFFPNKTACDPFESTSRMWNSGGEGQNLEAAIRKRKAPFSRNEEDGQFC</sequence>
<proteinExistence type="predicted"/>
<dbReference type="Gene3D" id="1.10.246.20">
    <property type="entry name" value="Coactivator CBP, KIX domain"/>
    <property type="match status" value="1"/>
</dbReference>
<dbReference type="InterPro" id="IPR036529">
    <property type="entry name" value="KIX_dom_sf"/>
</dbReference>
<comment type="caution">
    <text evidence="3">The sequence shown here is derived from an EMBL/GenBank/DDBJ whole genome shotgun (WGS) entry which is preliminary data.</text>
</comment>
<dbReference type="Proteomes" id="UP000796880">
    <property type="component" value="Unassembled WGS sequence"/>
</dbReference>
<dbReference type="PANTHER" id="PTHR35300:SF4">
    <property type="entry name" value="HISTONE ACETYLTRANSFERASE"/>
    <property type="match status" value="1"/>
</dbReference>
<accession>A0A8K0MQC1</accession>
<dbReference type="PANTHER" id="PTHR35300">
    <property type="entry name" value="COACTIVATOR CBP, KIX DOMAIN-CONTAINING PROTEIN-RELATED"/>
    <property type="match status" value="1"/>
</dbReference>
<dbReference type="GO" id="GO:0003712">
    <property type="term" value="F:transcription coregulator activity"/>
    <property type="evidence" value="ECO:0007669"/>
    <property type="project" value="InterPro"/>
</dbReference>
<evidence type="ECO:0008006" key="5">
    <source>
        <dbReference type="Google" id="ProtNLM"/>
    </source>
</evidence>
<evidence type="ECO:0000313" key="4">
    <source>
        <dbReference type="Proteomes" id="UP000796880"/>
    </source>
</evidence>
<evidence type="ECO:0000256" key="1">
    <source>
        <dbReference type="ARBA" id="ARBA00023242"/>
    </source>
</evidence>
<keyword evidence="4" id="KW-1185">Reference proteome</keyword>
<gene>
    <name evidence="3" type="ORF">FNV43_RR04166</name>
</gene>
<keyword evidence="1" id="KW-0539">Nucleus</keyword>
<dbReference type="AlphaFoldDB" id="A0A8K0MQC1"/>
<evidence type="ECO:0000256" key="2">
    <source>
        <dbReference type="SAM" id="MobiDB-lite"/>
    </source>
</evidence>
<organism evidence="3 4">
    <name type="scientific">Rhamnella rubrinervis</name>
    <dbReference type="NCBI Taxonomy" id="2594499"/>
    <lineage>
        <taxon>Eukaryota</taxon>
        <taxon>Viridiplantae</taxon>
        <taxon>Streptophyta</taxon>
        <taxon>Embryophyta</taxon>
        <taxon>Tracheophyta</taxon>
        <taxon>Spermatophyta</taxon>
        <taxon>Magnoliopsida</taxon>
        <taxon>eudicotyledons</taxon>
        <taxon>Gunneridae</taxon>
        <taxon>Pentapetalae</taxon>
        <taxon>rosids</taxon>
        <taxon>fabids</taxon>
        <taxon>Rosales</taxon>
        <taxon>Rhamnaceae</taxon>
        <taxon>rhamnoid group</taxon>
        <taxon>Rhamneae</taxon>
        <taxon>Rhamnella</taxon>
    </lineage>
</organism>
<reference evidence="3" key="1">
    <citation type="submission" date="2020-03" db="EMBL/GenBank/DDBJ databases">
        <title>A high-quality chromosome-level genome assembly of a woody plant with both climbing and erect habits, Rhamnella rubrinervis.</title>
        <authorList>
            <person name="Lu Z."/>
            <person name="Yang Y."/>
            <person name="Zhu X."/>
            <person name="Sun Y."/>
        </authorList>
    </citation>
    <scope>NUCLEOTIDE SEQUENCE</scope>
    <source>
        <strain evidence="3">BYM</strain>
        <tissue evidence="3">Leaf</tissue>
    </source>
</reference>
<dbReference type="EMBL" id="VOIH02000002">
    <property type="protein sequence ID" value="KAF3453725.1"/>
    <property type="molecule type" value="Genomic_DNA"/>
</dbReference>
<feature type="region of interest" description="Disordered" evidence="2">
    <location>
        <begin position="170"/>
        <end position="197"/>
    </location>
</feature>
<protein>
    <recommendedName>
        <fullName evidence="5">Coactivator CBP, KIX domain-containing protein</fullName>
    </recommendedName>
</protein>
<name>A0A8K0MQC1_9ROSA</name>
<dbReference type="GO" id="GO:0006355">
    <property type="term" value="P:regulation of DNA-templated transcription"/>
    <property type="evidence" value="ECO:0007669"/>
    <property type="project" value="InterPro"/>
</dbReference>